<accession>A0ABP0HKU2</accession>
<dbReference type="GO" id="GO:0016301">
    <property type="term" value="F:kinase activity"/>
    <property type="evidence" value="ECO:0007669"/>
    <property type="project" value="UniProtKB-KW"/>
</dbReference>
<organism evidence="1 2">
    <name type="scientific">Durusdinium trenchii</name>
    <dbReference type="NCBI Taxonomy" id="1381693"/>
    <lineage>
        <taxon>Eukaryota</taxon>
        <taxon>Sar</taxon>
        <taxon>Alveolata</taxon>
        <taxon>Dinophyceae</taxon>
        <taxon>Suessiales</taxon>
        <taxon>Symbiodiniaceae</taxon>
        <taxon>Durusdinium</taxon>
    </lineage>
</organism>
<dbReference type="EMBL" id="CAXAMM010001047">
    <property type="protein sequence ID" value="CAK8990141.1"/>
    <property type="molecule type" value="Genomic_DNA"/>
</dbReference>
<evidence type="ECO:0000313" key="1">
    <source>
        <dbReference type="EMBL" id="CAK8990141.1"/>
    </source>
</evidence>
<gene>
    <name evidence="1" type="ORF">SCF082_LOCUS2109</name>
</gene>
<dbReference type="Proteomes" id="UP001642464">
    <property type="component" value="Unassembled WGS sequence"/>
</dbReference>
<keyword evidence="1" id="KW-0418">Kinase</keyword>
<keyword evidence="1" id="KW-0808">Transferase</keyword>
<keyword evidence="2" id="KW-1185">Reference proteome</keyword>
<reference evidence="1 2" key="1">
    <citation type="submission" date="2024-02" db="EMBL/GenBank/DDBJ databases">
        <authorList>
            <person name="Chen Y."/>
            <person name="Shah S."/>
            <person name="Dougan E. K."/>
            <person name="Thang M."/>
            <person name="Chan C."/>
        </authorList>
    </citation>
    <scope>NUCLEOTIDE SEQUENCE [LARGE SCALE GENOMIC DNA]</scope>
</reference>
<sequence length="205" mass="23239">MGLNPLGTPEVWLFCAGPSLERARPLVAGLKKCNVEVNIRTDDHLNMQNPPIKSGDFVLVLWSQFFTGPHGERLAEICDAAGKAQARVLNDIKKLQSMQDRRWLLKKLQDHGLPTPVFVECSRDGGADVPDTMIEEHEDYIVVRRRERDLRAWMVGDRRINKPFVEKPVDRRDRDIYAAGTVHATSRRSGCAGIDACKAQWRYSC</sequence>
<protein>
    <submittedName>
        <fullName evidence="1">Inositol hexakisphosphate and diphosphoinositol-pentakisphosphate kinase (InsP6 and PP-IP5 kinase)</fullName>
    </submittedName>
</protein>
<proteinExistence type="predicted"/>
<dbReference type="Gene3D" id="3.30.470.20">
    <property type="entry name" value="ATP-grasp fold, B domain"/>
    <property type="match status" value="1"/>
</dbReference>
<name>A0ABP0HKU2_9DINO</name>
<evidence type="ECO:0000313" key="2">
    <source>
        <dbReference type="Proteomes" id="UP001642464"/>
    </source>
</evidence>
<comment type="caution">
    <text evidence="1">The sequence shown here is derived from an EMBL/GenBank/DDBJ whole genome shotgun (WGS) entry which is preliminary data.</text>
</comment>